<evidence type="ECO:0000313" key="1">
    <source>
        <dbReference type="Proteomes" id="UP000887564"/>
    </source>
</evidence>
<protein>
    <submittedName>
        <fullName evidence="2">Uncharacterized protein</fullName>
    </submittedName>
</protein>
<dbReference type="WBParaSite" id="PEQ_0000487801-mRNA-1">
    <property type="protein sequence ID" value="PEQ_0000487801-mRNA-1"/>
    <property type="gene ID" value="PEQ_0000487801"/>
</dbReference>
<name>A0A914REF2_PAREQ</name>
<reference evidence="2" key="1">
    <citation type="submission" date="2022-11" db="UniProtKB">
        <authorList>
            <consortium name="WormBaseParasite"/>
        </authorList>
    </citation>
    <scope>IDENTIFICATION</scope>
</reference>
<proteinExistence type="predicted"/>
<sequence length="65" mass="7371">MKEIALACFLNAHLLWRLDGDGGEWERLGFHATRAVVPIAVGRSRRHVAKVDYKFGAYDELIQVC</sequence>
<dbReference type="AlphaFoldDB" id="A0A914REF2"/>
<dbReference type="Proteomes" id="UP000887564">
    <property type="component" value="Unplaced"/>
</dbReference>
<keyword evidence="1" id="KW-1185">Reference proteome</keyword>
<organism evidence="1 2">
    <name type="scientific">Parascaris equorum</name>
    <name type="common">Equine roundworm</name>
    <dbReference type="NCBI Taxonomy" id="6256"/>
    <lineage>
        <taxon>Eukaryota</taxon>
        <taxon>Metazoa</taxon>
        <taxon>Ecdysozoa</taxon>
        <taxon>Nematoda</taxon>
        <taxon>Chromadorea</taxon>
        <taxon>Rhabditida</taxon>
        <taxon>Spirurina</taxon>
        <taxon>Ascaridomorpha</taxon>
        <taxon>Ascaridoidea</taxon>
        <taxon>Ascarididae</taxon>
        <taxon>Parascaris</taxon>
    </lineage>
</organism>
<accession>A0A914REF2</accession>
<evidence type="ECO:0000313" key="2">
    <source>
        <dbReference type="WBParaSite" id="PEQ_0000487801-mRNA-1"/>
    </source>
</evidence>